<dbReference type="EMBL" id="MPUH01000020">
    <property type="protein sequence ID" value="OMJ94877.1"/>
    <property type="molecule type" value="Genomic_DNA"/>
</dbReference>
<sequence>MRLNISKTSRNNSVKGPSAYERILSDTSLKNISLPAFLRHSSPNIVRIADILPSPKSAPVKPKILIKYSKHTRNESDWNNFEDFCRYIDQENGKKAVLKIHGKQITIQELKDLKGSEELSRNLIDCALSVIKRKNREFTQRCEEYPRVLIGKTSFTEKLFSGQAIASRSGILKYEYVLFPVVRIINEILTWGLICLDNKEPKISFYNPGCFDNPDELFDYVKVFIEYQLNLEGKDICDSYYQHLSCKQFKEFKKVHERDTGVYMLMEALMLATGKYDEVNVSQLSEFRTQILIMLYNYGRL</sequence>
<dbReference type="Proteomes" id="UP000187209">
    <property type="component" value="Unassembled WGS sequence"/>
</dbReference>
<dbReference type="Gene3D" id="3.40.395.10">
    <property type="entry name" value="Adenoviral Proteinase, Chain A"/>
    <property type="match status" value="1"/>
</dbReference>
<accession>A0A1R2D0T7</accession>
<dbReference type="AlphaFoldDB" id="A0A1R2D0T7"/>
<organism evidence="1 2">
    <name type="scientific">Stentor coeruleus</name>
    <dbReference type="NCBI Taxonomy" id="5963"/>
    <lineage>
        <taxon>Eukaryota</taxon>
        <taxon>Sar</taxon>
        <taxon>Alveolata</taxon>
        <taxon>Ciliophora</taxon>
        <taxon>Postciliodesmatophora</taxon>
        <taxon>Heterotrichea</taxon>
        <taxon>Heterotrichida</taxon>
        <taxon>Stentoridae</taxon>
        <taxon>Stentor</taxon>
    </lineage>
</organism>
<protein>
    <submittedName>
        <fullName evidence="1">Uncharacterized protein</fullName>
    </submittedName>
</protein>
<reference evidence="1 2" key="1">
    <citation type="submission" date="2016-11" db="EMBL/GenBank/DDBJ databases">
        <title>The macronuclear genome of Stentor coeruleus: a giant cell with tiny introns.</title>
        <authorList>
            <person name="Slabodnick M."/>
            <person name="Ruby J.G."/>
            <person name="Reiff S.B."/>
            <person name="Swart E.C."/>
            <person name="Gosai S."/>
            <person name="Prabakaran S."/>
            <person name="Witkowska E."/>
            <person name="Larue G.E."/>
            <person name="Fisher S."/>
            <person name="Freeman R.M."/>
            <person name="Gunawardena J."/>
            <person name="Chu W."/>
            <person name="Stover N.A."/>
            <person name="Gregory B.D."/>
            <person name="Nowacki M."/>
            <person name="Derisi J."/>
            <person name="Roy S.W."/>
            <person name="Marshall W.F."/>
            <person name="Sood P."/>
        </authorList>
    </citation>
    <scope>NUCLEOTIDE SEQUENCE [LARGE SCALE GENOMIC DNA]</scope>
    <source>
        <strain evidence="1">WM001</strain>
    </source>
</reference>
<dbReference type="InterPro" id="IPR038765">
    <property type="entry name" value="Papain-like_cys_pep_sf"/>
</dbReference>
<name>A0A1R2D0T7_9CILI</name>
<evidence type="ECO:0000313" key="1">
    <source>
        <dbReference type="EMBL" id="OMJ94877.1"/>
    </source>
</evidence>
<dbReference type="OrthoDB" id="1939479at2759"/>
<proteinExistence type="predicted"/>
<comment type="caution">
    <text evidence="1">The sequence shown here is derived from an EMBL/GenBank/DDBJ whole genome shotgun (WGS) entry which is preliminary data.</text>
</comment>
<dbReference type="SUPFAM" id="SSF54001">
    <property type="entry name" value="Cysteine proteinases"/>
    <property type="match status" value="1"/>
</dbReference>
<gene>
    <name evidence="1" type="ORF">SteCoe_1906</name>
</gene>
<keyword evidence="2" id="KW-1185">Reference proteome</keyword>
<evidence type="ECO:0000313" key="2">
    <source>
        <dbReference type="Proteomes" id="UP000187209"/>
    </source>
</evidence>